<feature type="domain" description="Transposase IS200-like" evidence="1">
    <location>
        <begin position="9"/>
        <end position="123"/>
    </location>
</feature>
<dbReference type="RefSeq" id="WP_322418021.1">
    <property type="nucleotide sequence ID" value="NZ_CP139858.1"/>
</dbReference>
<dbReference type="Proteomes" id="UP001322481">
    <property type="component" value="Chromosome"/>
</dbReference>
<evidence type="ECO:0000313" key="2">
    <source>
        <dbReference type="EMBL" id="WQB97378.1"/>
    </source>
</evidence>
<accession>A0ABZ0VKD3</accession>
<dbReference type="InterPro" id="IPR036515">
    <property type="entry name" value="Transposase_17_sf"/>
</dbReference>
<proteinExistence type="predicted"/>
<dbReference type="SMART" id="SM01321">
    <property type="entry name" value="Y1_Tnp"/>
    <property type="match status" value="1"/>
</dbReference>
<dbReference type="PANTHER" id="PTHR34322:SF2">
    <property type="entry name" value="TRANSPOSASE IS200-LIKE DOMAIN-CONTAINING PROTEIN"/>
    <property type="match status" value="1"/>
</dbReference>
<dbReference type="EMBL" id="CP139858">
    <property type="protein sequence ID" value="WQB97378.1"/>
    <property type="molecule type" value="Genomic_DNA"/>
</dbReference>
<gene>
    <name evidence="2" type="ORF">U0R22_001502</name>
</gene>
<dbReference type="Pfam" id="PF01797">
    <property type="entry name" value="Y1_Tnp"/>
    <property type="match status" value="1"/>
</dbReference>
<keyword evidence="3" id="KW-1185">Reference proteome</keyword>
<organism evidence="2 3">
    <name type="scientific">Mesorhizobium huakuii</name>
    <dbReference type="NCBI Taxonomy" id="28104"/>
    <lineage>
        <taxon>Bacteria</taxon>
        <taxon>Pseudomonadati</taxon>
        <taxon>Pseudomonadota</taxon>
        <taxon>Alphaproteobacteria</taxon>
        <taxon>Hyphomicrobiales</taxon>
        <taxon>Phyllobacteriaceae</taxon>
        <taxon>Mesorhizobium</taxon>
    </lineage>
</organism>
<reference evidence="2 3" key="1">
    <citation type="submission" date="2023-11" db="EMBL/GenBank/DDBJ databases">
        <authorList>
            <person name="Panchal A.K."/>
            <person name="Meaney J.S."/>
            <person name="Karas B.J."/>
            <person name="diCenzo G.C."/>
        </authorList>
    </citation>
    <scope>NUCLEOTIDE SEQUENCE [LARGE SCALE GENOMIC DNA]</scope>
    <source>
        <strain evidence="2 3">NZP2235</strain>
    </source>
</reference>
<name>A0ABZ0VKD3_9HYPH</name>
<evidence type="ECO:0000259" key="1">
    <source>
        <dbReference type="SMART" id="SM01321"/>
    </source>
</evidence>
<dbReference type="InterPro" id="IPR002686">
    <property type="entry name" value="Transposase_17"/>
</dbReference>
<protein>
    <submittedName>
        <fullName evidence="2">Transposase</fullName>
    </submittedName>
</protein>
<evidence type="ECO:0000313" key="3">
    <source>
        <dbReference type="Proteomes" id="UP001322481"/>
    </source>
</evidence>
<dbReference type="Gene3D" id="3.30.70.1290">
    <property type="entry name" value="Transposase IS200-like"/>
    <property type="match status" value="1"/>
</dbReference>
<dbReference type="SUPFAM" id="SSF143422">
    <property type="entry name" value="Transposase IS200-like"/>
    <property type="match status" value="1"/>
</dbReference>
<sequence>MARLARIVVPGLPHHVTQRGNGRAKVFFTSEDYALYKTLLVEHCRAVNVGIWAWCLMPNHVHLILTPAYADGLRRALAKVHRAYAGTIHARQKKTGHFWQGRFGAVAMDDDHVLSAVSYVGLNPARAGLVKQAADWPWSSARAHLTGEPDGVTDLQPMKDRLPSSSGLFDLVETDAAAFDALRKAESVGRPVGGEAFLSRIAAQTGKAVKPGKRGRRGKISALSP</sequence>
<dbReference type="PANTHER" id="PTHR34322">
    <property type="entry name" value="TRANSPOSASE, Y1_TNP DOMAIN-CONTAINING"/>
    <property type="match status" value="1"/>
</dbReference>